<proteinExistence type="predicted"/>
<dbReference type="Proteomes" id="UP001301216">
    <property type="component" value="Unassembled WGS sequence"/>
</dbReference>
<dbReference type="EMBL" id="JAPHAV010000006">
    <property type="protein sequence ID" value="MCX2697836.1"/>
    <property type="molecule type" value="Genomic_DNA"/>
</dbReference>
<sequence length="66" mass="7862">MAVRHQVQNLQRRGNIFYWRTRLPAQLGRNIGSRHLAFSLKQSDHRQVGYMVRKLNLMLFEIAENP</sequence>
<evidence type="ECO:0000259" key="1">
    <source>
        <dbReference type="Pfam" id="PF20172"/>
    </source>
</evidence>
<dbReference type="Pfam" id="PF20172">
    <property type="entry name" value="DUF6538"/>
    <property type="match status" value="1"/>
</dbReference>
<feature type="domain" description="DUF6538" evidence="1">
    <location>
        <begin position="9"/>
        <end position="49"/>
    </location>
</feature>
<name>A0ABT3QQE6_9HYPH</name>
<reference evidence="2 3" key="1">
    <citation type="submission" date="2022-11" db="EMBL/GenBank/DDBJ databases">
        <title>Brucella sp. YY2X, whole genome shotgun sequencing project.</title>
        <authorList>
            <person name="Yang Y."/>
        </authorList>
    </citation>
    <scope>NUCLEOTIDE SEQUENCE [LARGE SCALE GENOMIC DNA]</scope>
    <source>
        <strain evidence="2 3">YY2X</strain>
    </source>
</reference>
<dbReference type="InterPro" id="IPR046668">
    <property type="entry name" value="DUF6538"/>
</dbReference>
<protein>
    <submittedName>
        <fullName evidence="2">Integrase</fullName>
    </submittedName>
</protein>
<evidence type="ECO:0000313" key="3">
    <source>
        <dbReference type="Proteomes" id="UP001301216"/>
    </source>
</evidence>
<keyword evidence="3" id="KW-1185">Reference proteome</keyword>
<evidence type="ECO:0000313" key="2">
    <source>
        <dbReference type="EMBL" id="MCX2697836.1"/>
    </source>
</evidence>
<comment type="caution">
    <text evidence="2">The sequence shown here is derived from an EMBL/GenBank/DDBJ whole genome shotgun (WGS) entry which is preliminary data.</text>
</comment>
<gene>
    <name evidence="2" type="ORF">OPR82_13835</name>
</gene>
<accession>A0ABT3QQE6</accession>
<organism evidence="2 3">
    <name type="scientific">Ochrobactrum chromiisoli</name>
    <dbReference type="NCBI Taxonomy" id="2993941"/>
    <lineage>
        <taxon>Bacteria</taxon>
        <taxon>Pseudomonadati</taxon>
        <taxon>Pseudomonadota</taxon>
        <taxon>Alphaproteobacteria</taxon>
        <taxon>Hyphomicrobiales</taxon>
        <taxon>Brucellaceae</taxon>
        <taxon>Brucella/Ochrobactrum group</taxon>
        <taxon>Ochrobactrum</taxon>
    </lineage>
</organism>